<accession>A0AAJ0M595</accession>
<reference evidence="2" key="2">
    <citation type="submission" date="2023-06" db="EMBL/GenBank/DDBJ databases">
        <authorList>
            <consortium name="Lawrence Berkeley National Laboratory"/>
            <person name="Mondo S.J."/>
            <person name="Hensen N."/>
            <person name="Bonometti L."/>
            <person name="Westerberg I."/>
            <person name="Brannstrom I.O."/>
            <person name="Guillou S."/>
            <person name="Cros-Aarteil S."/>
            <person name="Calhoun S."/>
            <person name="Haridas S."/>
            <person name="Kuo A."/>
            <person name="Pangilinan J."/>
            <person name="Riley R."/>
            <person name="Labutti K."/>
            <person name="Andreopoulos B."/>
            <person name="Lipzen A."/>
            <person name="Chen C."/>
            <person name="Yanf M."/>
            <person name="Daum C."/>
            <person name="Ng V."/>
            <person name="Clum A."/>
            <person name="Steindorff A."/>
            <person name="Ohm R."/>
            <person name="Martin F."/>
            <person name="Silar P."/>
            <person name="Natvig D."/>
            <person name="Lalanne C."/>
            <person name="Gautier V."/>
            <person name="Ament-Velasquez S.L."/>
            <person name="Kruys A."/>
            <person name="Hutchinson M.I."/>
            <person name="Powell A.J."/>
            <person name="Barry K."/>
            <person name="Miller A.N."/>
            <person name="Grigoriev I.V."/>
            <person name="Debuchy R."/>
            <person name="Gladieux P."/>
            <person name="Thoren M.H."/>
            <person name="Johannesson H."/>
        </authorList>
    </citation>
    <scope>NUCLEOTIDE SEQUENCE</scope>
    <source>
        <strain evidence="2">CBS 333.67</strain>
    </source>
</reference>
<comment type="caution">
    <text evidence="2">The sequence shown here is derived from an EMBL/GenBank/DDBJ whole genome shotgun (WGS) entry which is preliminary data.</text>
</comment>
<dbReference type="RefSeq" id="XP_062725381.1">
    <property type="nucleotide sequence ID" value="XM_062870132.1"/>
</dbReference>
<proteinExistence type="predicted"/>
<protein>
    <submittedName>
        <fullName evidence="2">Uncharacterized protein</fullName>
    </submittedName>
</protein>
<keyword evidence="3" id="KW-1185">Reference proteome</keyword>
<dbReference type="AlphaFoldDB" id="A0AAJ0M595"/>
<dbReference type="Proteomes" id="UP001273166">
    <property type="component" value="Unassembled WGS sequence"/>
</dbReference>
<reference evidence="2" key="1">
    <citation type="journal article" date="2023" name="Mol. Phylogenet. Evol.">
        <title>Genome-scale phylogeny and comparative genomics of the fungal order Sordariales.</title>
        <authorList>
            <person name="Hensen N."/>
            <person name="Bonometti L."/>
            <person name="Westerberg I."/>
            <person name="Brannstrom I.O."/>
            <person name="Guillou S."/>
            <person name="Cros-Aarteil S."/>
            <person name="Calhoun S."/>
            <person name="Haridas S."/>
            <person name="Kuo A."/>
            <person name="Mondo S."/>
            <person name="Pangilinan J."/>
            <person name="Riley R."/>
            <person name="LaButti K."/>
            <person name="Andreopoulos B."/>
            <person name="Lipzen A."/>
            <person name="Chen C."/>
            <person name="Yan M."/>
            <person name="Daum C."/>
            <person name="Ng V."/>
            <person name="Clum A."/>
            <person name="Steindorff A."/>
            <person name="Ohm R.A."/>
            <person name="Martin F."/>
            <person name="Silar P."/>
            <person name="Natvig D.O."/>
            <person name="Lalanne C."/>
            <person name="Gautier V."/>
            <person name="Ament-Velasquez S.L."/>
            <person name="Kruys A."/>
            <person name="Hutchinson M.I."/>
            <person name="Powell A.J."/>
            <person name="Barry K."/>
            <person name="Miller A.N."/>
            <person name="Grigoriev I.V."/>
            <person name="Debuchy R."/>
            <person name="Gladieux P."/>
            <person name="Hiltunen Thoren M."/>
            <person name="Johannesson H."/>
        </authorList>
    </citation>
    <scope>NUCLEOTIDE SEQUENCE</scope>
    <source>
        <strain evidence="2">CBS 333.67</strain>
    </source>
</reference>
<feature type="compositionally biased region" description="Polar residues" evidence="1">
    <location>
        <begin position="96"/>
        <end position="112"/>
    </location>
</feature>
<feature type="compositionally biased region" description="Basic residues" evidence="1">
    <location>
        <begin position="82"/>
        <end position="95"/>
    </location>
</feature>
<sequence length="905" mass="103736">MSRRKKDNSQAKNADSDPASPLGERQPLHFQSQQPNPRRAKKTVAKQRHQGQDKTSGIRVVKLTAGSDEDLNNTKAQTSQKRPQRHQRRMARNGRHTNGPSQNPGPRRQTQLELPDWVPPKNQAKNFRRKNRSNGAAKNEQAPPPKPWEMDDIFPEPVGNPCTFEYDRTWRSLEKVDGGAKETIQKYLTRGRRQQLPRIFPDSNLSEDSEEMRKVQQKYWKAGQPELLKIRRGNVNAPGAKLFIASSIVDDSLAEFARLEAERGIKEDENAFFKVMRVAELRRMIIDLLLPSIGDITALAATCKGAAIQMRNAFDYWDFNAPLPEIESNDGKPGAEEKKRKQERAAIDRLVQAKTVSDVPLVISPISSELRDPENPYAFEFRSLRWIFCAITEIPSSVRTVIVDQIPFFNVRLFEMMVNSMPNLETVIITRCPLLDVTKLKPLLDVVERHPRAGPANAPKYIRLDFSPFFFEGPNSCNRLGSYGVTWHEPTFNIPKAVFALILRCWDLARKVGMDLLSESSSFWSFVRRLPGPDVLWAVKAREALITREHELAAHKKSENTIKANFAHDLAAALVGDNHPHPQRPSRMAARLPGRGRTYWLDYIECGMCKLIYPAGVFPLRNDGCWGCKMARFVETMEDSHMRFWQDGVTTCWLWGFTPASSTLEQLLFSSKPSNVAQAETQVWSMDWTWKYWLKYFKPMTVGGWPDEPFCPPLPNVTKYEAAALSRWRFKKHPVPGPFDWRKGGPQHEHPCKVPLSGSNLEEGFGSESKANFARHWQWTSRTDKLFTENWLAKNGPAKNRSARQREQDLRKALEKARTTESMKAAYLSAEWHERNEADKQVHRWTQPRVEDCIYSLGTPDKRPFNLDKPALDPVRDREEYKKAMEAEMFRSGPYTFASAVNTSW</sequence>
<dbReference type="EMBL" id="JAUDZG010000001">
    <property type="protein sequence ID" value="KAK3309601.1"/>
    <property type="molecule type" value="Genomic_DNA"/>
</dbReference>
<feature type="region of interest" description="Disordered" evidence="1">
    <location>
        <begin position="1"/>
        <end position="149"/>
    </location>
</feature>
<evidence type="ECO:0000313" key="2">
    <source>
        <dbReference type="EMBL" id="KAK3309601.1"/>
    </source>
</evidence>
<evidence type="ECO:0000256" key="1">
    <source>
        <dbReference type="SAM" id="MobiDB-lite"/>
    </source>
</evidence>
<dbReference type="GeneID" id="87888961"/>
<gene>
    <name evidence="2" type="ORF">B0T15DRAFT_545434</name>
</gene>
<name>A0AAJ0M595_9PEZI</name>
<evidence type="ECO:0000313" key="3">
    <source>
        <dbReference type="Proteomes" id="UP001273166"/>
    </source>
</evidence>
<feature type="compositionally biased region" description="Basic residues" evidence="1">
    <location>
        <begin position="38"/>
        <end position="49"/>
    </location>
</feature>
<organism evidence="2 3">
    <name type="scientific">Chaetomium strumarium</name>
    <dbReference type="NCBI Taxonomy" id="1170767"/>
    <lineage>
        <taxon>Eukaryota</taxon>
        <taxon>Fungi</taxon>
        <taxon>Dikarya</taxon>
        <taxon>Ascomycota</taxon>
        <taxon>Pezizomycotina</taxon>
        <taxon>Sordariomycetes</taxon>
        <taxon>Sordariomycetidae</taxon>
        <taxon>Sordariales</taxon>
        <taxon>Chaetomiaceae</taxon>
        <taxon>Chaetomium</taxon>
    </lineage>
</organism>